<dbReference type="VEuPathDB" id="PlasmoDB:PVPAM_050009100"/>
<reference evidence="3" key="1">
    <citation type="submission" date="2016-07" db="EMBL/GenBank/DDBJ databases">
        <authorList>
            <consortium name="Pathogen Informatics"/>
        </authorList>
    </citation>
    <scope>NUCLEOTIDE SEQUENCE [LARGE SCALE GENOMIC DNA]</scope>
</reference>
<dbReference type="OrthoDB" id="10451864at2759"/>
<protein>
    <recommendedName>
        <fullName evidence="4">Variable surface protein</fullName>
    </recommendedName>
</protein>
<evidence type="ECO:0000256" key="1">
    <source>
        <dbReference type="SAM" id="Phobius"/>
    </source>
</evidence>
<proteinExistence type="predicted"/>
<keyword evidence="1" id="KW-0472">Membrane</keyword>
<name>A0A564ZWX4_PLAVI</name>
<evidence type="ECO:0008006" key="4">
    <source>
        <dbReference type="Google" id="ProtNLM"/>
    </source>
</evidence>
<dbReference type="InterPro" id="IPR022139">
    <property type="entry name" value="Fam-L/Fam-M-like_plasmodium"/>
</dbReference>
<evidence type="ECO:0000313" key="3">
    <source>
        <dbReference type="Proteomes" id="UP000220605"/>
    </source>
</evidence>
<feature type="transmembrane region" description="Helical" evidence="1">
    <location>
        <begin position="20"/>
        <end position="37"/>
    </location>
</feature>
<feature type="transmembrane region" description="Helical" evidence="1">
    <location>
        <begin position="160"/>
        <end position="181"/>
    </location>
</feature>
<organism evidence="2 3">
    <name type="scientific">Plasmodium vivax</name>
    <name type="common">malaria parasite P. vivax</name>
    <dbReference type="NCBI Taxonomy" id="5855"/>
    <lineage>
        <taxon>Eukaryota</taxon>
        <taxon>Sar</taxon>
        <taxon>Alveolata</taxon>
        <taxon>Apicomplexa</taxon>
        <taxon>Aconoidasida</taxon>
        <taxon>Haemosporida</taxon>
        <taxon>Plasmodiidae</taxon>
        <taxon>Plasmodium</taxon>
        <taxon>Plasmodium (Plasmodium)</taxon>
    </lineage>
</organism>
<dbReference type="Proteomes" id="UP000220605">
    <property type="component" value="Chromosome 10"/>
</dbReference>
<dbReference type="VEuPathDB" id="PlasmoDB:PVP01_1036000"/>
<keyword evidence="1" id="KW-0812">Transmembrane</keyword>
<dbReference type="EMBL" id="LT635621">
    <property type="protein sequence ID" value="VUZ96672.1"/>
    <property type="molecule type" value="Genomic_DNA"/>
</dbReference>
<gene>
    <name evidence="2" type="ORF">PVP01_1036000</name>
</gene>
<dbReference type="AlphaFoldDB" id="A0A564ZWX4"/>
<feature type="transmembrane region" description="Helical" evidence="1">
    <location>
        <begin position="228"/>
        <end position="247"/>
    </location>
</feature>
<keyword evidence="1" id="KW-1133">Transmembrane helix</keyword>
<dbReference type="Pfam" id="PF12420">
    <property type="entry name" value="DUF3671"/>
    <property type="match status" value="1"/>
</dbReference>
<sequence length="278" mass="32939">MWIYHPHDDVVNNPFYKYMHFYFVIMHIFIFTFGGTIKNINNGGISLNICFKRYLAMYEGYTEIDKTGLYKNSPYSFENKETSNYDENVSIYGNIKNRDSNKLKLYKTAYKHRYAKKKGLSKLDCYYEKKIFKKIDYIYNLADNWHGDKKSFKKKIMKKFGTPLILFALLPCLGLIIYILFGGNEIGRVIINICTKTEANHINASPPCAGIHNVITEDNNNYIEYTHFVFLFLMIMLVIFVFIYILLKVVKYERLREGKGKMSKKEYFNYCKEVFNLK</sequence>
<accession>A0A564ZWX4</accession>
<evidence type="ECO:0000313" key="2">
    <source>
        <dbReference type="EMBL" id="VUZ96672.1"/>
    </source>
</evidence>
<dbReference type="VEuPathDB" id="PlasmoDB:PVW1_040008800"/>